<dbReference type="GeneID" id="1724973"/>
<dbReference type="EMBL" id="Y14570">
    <property type="protein sequence ID" value="CAA74906.1"/>
    <property type="molecule type" value="Genomic_DNA"/>
</dbReference>
<dbReference type="KEGG" id="vg:1724973"/>
<reference evidence="1" key="1">
    <citation type="journal article" date="1998" name="Virology">
        <title>The simian T-lymphotropic virus STLV-PP1664 from Pan paniscus is distinctly related to HTLV-2 but differs in genomic organization.</title>
        <authorList>
            <person name="Van Brussel M."/>
            <person name="Salemi M."/>
            <person name="Liu H.F."/>
            <person name="Gabriels J."/>
            <person name="Goubau P."/>
            <person name="Desmyter J."/>
            <person name="Vandamme A.M."/>
        </authorList>
    </citation>
    <scope>NUCLEOTIDE SEQUENCE [LARGE SCALE GENOMIC DNA]</scope>
    <source>
        <strain evidence="1">PP1664</strain>
    </source>
</reference>
<organism evidence="1">
    <name type="scientific">Simian T-lymphotropic virus 2</name>
    <dbReference type="NCBI Taxonomy" id="33748"/>
    <lineage>
        <taxon>Viruses</taxon>
        <taxon>Riboviria</taxon>
        <taxon>Pararnavirae</taxon>
        <taxon>Artverviricota</taxon>
        <taxon>Revtraviricetes</taxon>
        <taxon>Ortervirales</taxon>
        <taxon>Retroviridae</taxon>
        <taxon>Orthoretrovirinae</taxon>
        <taxon>Deltaretrovirus</taxon>
        <taxon>Deltaretrovirus priTlym2</taxon>
        <taxon>Primate T-lymphotropic virus 2</taxon>
    </lineage>
</organism>
<evidence type="ECO:0000313" key="1">
    <source>
        <dbReference type="EMBL" id="CAA74906.1"/>
    </source>
</evidence>
<dbReference type="RefSeq" id="NP_056911.1">
    <property type="nucleotide sequence ID" value="NC_001815.1"/>
</dbReference>
<dbReference type="Proteomes" id="UP000201934">
    <property type="component" value="Segment"/>
</dbReference>
<protein>
    <submittedName>
        <fullName evidence="1">Uncharacterized protein</fullName>
    </submittedName>
</protein>
<name>O70646_9DELA</name>
<proteinExistence type="predicted"/>
<sequence>MAPSGDHPVHPLRPTLILRVAPVLSFSGLLQNTIHQSPPPQDPPMAAF</sequence>
<accession>O70646</accession>